<evidence type="ECO:0000313" key="6">
    <source>
        <dbReference type="EMBL" id="RKI89891.1"/>
    </source>
</evidence>
<dbReference type="Pfam" id="PF13174">
    <property type="entry name" value="TPR_6"/>
    <property type="match status" value="1"/>
</dbReference>
<dbReference type="Proteomes" id="UP000280696">
    <property type="component" value="Unassembled WGS sequence"/>
</dbReference>
<organism evidence="6 7">
    <name type="scientific">Parablautia intestinalis</name>
    <dbReference type="NCBI Taxonomy" id="2320100"/>
    <lineage>
        <taxon>Bacteria</taxon>
        <taxon>Bacillati</taxon>
        <taxon>Bacillota</taxon>
        <taxon>Clostridia</taxon>
        <taxon>Lachnospirales</taxon>
        <taxon>Lachnospiraceae</taxon>
        <taxon>Parablautia</taxon>
    </lineage>
</organism>
<gene>
    <name evidence="6" type="ORF">D7V94_15940</name>
</gene>
<dbReference type="PANTHER" id="PTHR44943">
    <property type="entry name" value="CELLULOSE SYNTHASE OPERON PROTEIN C"/>
    <property type="match status" value="1"/>
</dbReference>
<sequence length="472" mass="53123">MICYNCGCRLSEHDFCTGCGVDVSLYKRIMFTSNRFYNDGLEKAMVRDLSGAIVSLRQSLKLNKNNIDARNLLGLVYFEMGEVVAALSEWVISKNLRPKKNIADDYIDMVQTNQSRLDTINQTIKKYNQALQYCYQSSEDLAVIQLKKVLSYNPKYVCAHQLLALLYIQTEEWEKAYRELQKCCQIDTNNTITLRYMKEVEHMLSPEEGSKGTPRKKASSEKIVRYQSGNETIIQPVNAKEHKGVSSLLNLGLGVIIGVAIACFLILPGRIQSAKAVVNKELRAVSEQSDAKTATIDELEQKVQKLTDEKDLLSEELAAYQGTDGTLQATDGLMMAVSAYLQAPDDIKAIADYLETLDEEGEEAEEYKTDAFTSLYESLVATVGPKLEEYYYNIGYSSFRSEDYATAIPNLEKAYLYNNTNGDALFYLGESYFYTEDYDKAKKIFAQVIDDYPGTRKASSSETHLAEINNAG</sequence>
<keyword evidence="1" id="KW-0677">Repeat</keyword>
<keyword evidence="5" id="KW-0812">Transmembrane</keyword>
<keyword evidence="5" id="KW-1133">Transmembrane helix</keyword>
<evidence type="ECO:0000256" key="4">
    <source>
        <dbReference type="SAM" id="Coils"/>
    </source>
</evidence>
<dbReference type="InterPro" id="IPR011990">
    <property type="entry name" value="TPR-like_helical_dom_sf"/>
</dbReference>
<keyword evidence="2 3" id="KW-0802">TPR repeat</keyword>
<comment type="caution">
    <text evidence="6">The sequence shown here is derived from an EMBL/GenBank/DDBJ whole genome shotgun (WGS) entry which is preliminary data.</text>
</comment>
<evidence type="ECO:0000256" key="5">
    <source>
        <dbReference type="SAM" id="Phobius"/>
    </source>
</evidence>
<dbReference type="PANTHER" id="PTHR44943:SF8">
    <property type="entry name" value="TPR REPEAT-CONTAINING PROTEIN MJ0263"/>
    <property type="match status" value="1"/>
</dbReference>
<evidence type="ECO:0000256" key="3">
    <source>
        <dbReference type="PROSITE-ProRule" id="PRU00339"/>
    </source>
</evidence>
<dbReference type="RefSeq" id="WP_120471323.1">
    <property type="nucleotide sequence ID" value="NZ_CATAJS010000078.1"/>
</dbReference>
<dbReference type="PROSITE" id="PS50005">
    <property type="entry name" value="TPR"/>
    <property type="match status" value="1"/>
</dbReference>
<keyword evidence="7" id="KW-1185">Reference proteome</keyword>
<reference evidence="6 7" key="1">
    <citation type="submission" date="2018-09" db="EMBL/GenBank/DDBJ databases">
        <title>Murine metabolic-syndrome-specific gut microbial biobank.</title>
        <authorList>
            <person name="Liu C."/>
        </authorList>
    </citation>
    <scope>NUCLEOTIDE SEQUENCE [LARGE SCALE GENOMIC DNA]</scope>
    <source>
        <strain evidence="6 7">0.1xD8-82</strain>
    </source>
</reference>
<feature type="repeat" description="TPR" evidence="3">
    <location>
        <begin position="422"/>
        <end position="455"/>
    </location>
</feature>
<dbReference type="Pfam" id="PF13181">
    <property type="entry name" value="TPR_8"/>
    <property type="match status" value="1"/>
</dbReference>
<dbReference type="OrthoDB" id="9791784at2"/>
<dbReference type="SMART" id="SM00028">
    <property type="entry name" value="TPR"/>
    <property type="match status" value="6"/>
</dbReference>
<dbReference type="AlphaFoldDB" id="A0A3A9AQN6"/>
<dbReference type="InterPro" id="IPR019734">
    <property type="entry name" value="TPR_rpt"/>
</dbReference>
<dbReference type="SUPFAM" id="SSF48452">
    <property type="entry name" value="TPR-like"/>
    <property type="match status" value="2"/>
</dbReference>
<evidence type="ECO:0000256" key="2">
    <source>
        <dbReference type="ARBA" id="ARBA00022803"/>
    </source>
</evidence>
<dbReference type="InterPro" id="IPR051685">
    <property type="entry name" value="Ycf3/AcsC/BcsC/TPR_MFPF"/>
</dbReference>
<name>A0A3A9AQN6_9FIRM</name>
<evidence type="ECO:0000313" key="7">
    <source>
        <dbReference type="Proteomes" id="UP000280696"/>
    </source>
</evidence>
<accession>A0A3A9AQN6</accession>
<proteinExistence type="predicted"/>
<feature type="transmembrane region" description="Helical" evidence="5">
    <location>
        <begin position="248"/>
        <end position="267"/>
    </location>
</feature>
<dbReference type="Gene3D" id="1.25.40.10">
    <property type="entry name" value="Tetratricopeptide repeat domain"/>
    <property type="match status" value="3"/>
</dbReference>
<keyword evidence="4" id="KW-0175">Coiled coil</keyword>
<keyword evidence="5" id="KW-0472">Membrane</keyword>
<dbReference type="Pfam" id="PF13414">
    <property type="entry name" value="TPR_11"/>
    <property type="match status" value="1"/>
</dbReference>
<protein>
    <submittedName>
        <fullName evidence="6">Tetratricopeptide repeat protein</fullName>
    </submittedName>
</protein>
<dbReference type="EMBL" id="RAYQ01000018">
    <property type="protein sequence ID" value="RKI89891.1"/>
    <property type="molecule type" value="Genomic_DNA"/>
</dbReference>
<evidence type="ECO:0000256" key="1">
    <source>
        <dbReference type="ARBA" id="ARBA00022737"/>
    </source>
</evidence>
<feature type="coiled-coil region" evidence="4">
    <location>
        <begin position="282"/>
        <end position="323"/>
    </location>
</feature>